<feature type="signal peptide" evidence="1">
    <location>
        <begin position="1"/>
        <end position="27"/>
    </location>
</feature>
<dbReference type="InterPro" id="IPR036937">
    <property type="entry name" value="Adhesion_dom_fimbrial_sf"/>
</dbReference>
<evidence type="ECO:0000259" key="2">
    <source>
        <dbReference type="Pfam" id="PF00419"/>
    </source>
</evidence>
<evidence type="ECO:0000256" key="1">
    <source>
        <dbReference type="SAM" id="SignalP"/>
    </source>
</evidence>
<proteinExistence type="predicted"/>
<protein>
    <submittedName>
        <fullName evidence="3">Type 1 fimbrial protein</fullName>
    </submittedName>
</protein>
<dbReference type="Pfam" id="PF00419">
    <property type="entry name" value="Fimbrial"/>
    <property type="match status" value="1"/>
</dbReference>
<name>A0A9J6QL29_9ENTR</name>
<dbReference type="PANTHER" id="PTHR33420">
    <property type="entry name" value="FIMBRIAL SUBUNIT ELFA-RELATED"/>
    <property type="match status" value="1"/>
</dbReference>
<dbReference type="InterPro" id="IPR000259">
    <property type="entry name" value="Adhesion_dom_fimbrial"/>
</dbReference>
<dbReference type="PANTHER" id="PTHR33420:SF26">
    <property type="entry name" value="FIMBRIAL SUBUNIT"/>
    <property type="match status" value="1"/>
</dbReference>
<feature type="chain" id="PRO_5039899946" evidence="1">
    <location>
        <begin position="28"/>
        <end position="360"/>
    </location>
</feature>
<evidence type="ECO:0000313" key="4">
    <source>
        <dbReference type="Proteomes" id="UP001061282"/>
    </source>
</evidence>
<organism evidence="3 4">
    <name type="scientific">Silvania confinis</name>
    <dbReference type="NCBI Taxonomy" id="2926470"/>
    <lineage>
        <taxon>Bacteria</taxon>
        <taxon>Pseudomonadati</taxon>
        <taxon>Pseudomonadota</taxon>
        <taxon>Gammaproteobacteria</taxon>
        <taxon>Enterobacterales</taxon>
        <taxon>Enterobacteriaceae</taxon>
        <taxon>Silvania</taxon>
    </lineage>
</organism>
<dbReference type="EMBL" id="JAMGZJ010000078">
    <property type="protein sequence ID" value="MCU6671545.1"/>
    <property type="molecule type" value="Genomic_DNA"/>
</dbReference>
<accession>A0A9J6QL29</accession>
<sequence>MKKRSGIFWLLAVVVSCFTSYSSLAMAGQTCPPTMGDAVINFQNYSITDYPTLPPGSMLSGAILGQENRSFYNCAEGTGPVTMRFVADNGLTVSGVSGVAPNGTGAPASVYEVPDIPGVGFAVGVRETTHCAGQPVHYIAAGDDNVAVCSTSDPSQMATQFFVVFYKTAQEIVYEQPNSGQIRAGKLILEDANGSVISEAGVNVEVAATDLKVHKSSCYISDNNISVNMGQSSVSDLNNGIEGEKHRFTIPLICESSQVNAVKIGFFGPTEKDGANNDVLTLSQQEGAATGAGIRILYGDSYGAAQGRPVPLNSTAVEAFTNSANQTQFSLNYDAQYVRTAPQVTAGQADSLATFSLIYN</sequence>
<evidence type="ECO:0000313" key="3">
    <source>
        <dbReference type="EMBL" id="MCU6671545.1"/>
    </source>
</evidence>
<keyword evidence="4" id="KW-1185">Reference proteome</keyword>
<dbReference type="RefSeq" id="WP_271270016.1">
    <property type="nucleotide sequence ID" value="NZ_JAMGZJ010000078.1"/>
</dbReference>
<dbReference type="GO" id="GO:0043709">
    <property type="term" value="P:cell adhesion involved in single-species biofilm formation"/>
    <property type="evidence" value="ECO:0007669"/>
    <property type="project" value="TreeGrafter"/>
</dbReference>
<dbReference type="PROSITE" id="PS51257">
    <property type="entry name" value="PROKAR_LIPOPROTEIN"/>
    <property type="match status" value="1"/>
</dbReference>
<dbReference type="GO" id="GO:0009289">
    <property type="term" value="C:pilus"/>
    <property type="evidence" value="ECO:0007669"/>
    <property type="project" value="InterPro"/>
</dbReference>
<dbReference type="Gene3D" id="2.60.40.1090">
    <property type="entry name" value="Fimbrial-type adhesion domain"/>
    <property type="match status" value="1"/>
</dbReference>
<feature type="domain" description="Fimbrial-type adhesion" evidence="2">
    <location>
        <begin position="213"/>
        <end position="359"/>
    </location>
</feature>
<reference evidence="3" key="1">
    <citation type="submission" date="2022-05" db="EMBL/GenBank/DDBJ databases">
        <title>Description of a novel species of Leclercia; Leclercia tamurae and the Proposal for a Novel Genus Silvania gen. nov. Containing Two Novel Species Silvania hatchlandensis sp. nov. and Silvania confinis sp. nov. Isolated from the Rhizosphere of Oak.</title>
        <authorList>
            <person name="Maddock D.W."/>
            <person name="Brady C.L."/>
            <person name="Denman S."/>
            <person name="Arnold D."/>
        </authorList>
    </citation>
    <scope>NUCLEOTIDE SEQUENCE</scope>
    <source>
        <strain evidence="3">H4N4</strain>
    </source>
</reference>
<dbReference type="InterPro" id="IPR008966">
    <property type="entry name" value="Adhesion_dom_sf"/>
</dbReference>
<dbReference type="AlphaFoldDB" id="A0A9J6QL29"/>
<dbReference type="InterPro" id="IPR050263">
    <property type="entry name" value="Bact_Fimbrial_Adh_Pro"/>
</dbReference>
<comment type="caution">
    <text evidence="3">The sequence shown here is derived from an EMBL/GenBank/DDBJ whole genome shotgun (WGS) entry which is preliminary data.</text>
</comment>
<dbReference type="SUPFAM" id="SSF49401">
    <property type="entry name" value="Bacterial adhesins"/>
    <property type="match status" value="1"/>
</dbReference>
<gene>
    <name evidence="3" type="ORF">M8013_22770</name>
</gene>
<dbReference type="Proteomes" id="UP001061282">
    <property type="component" value="Unassembled WGS sequence"/>
</dbReference>
<keyword evidence="1" id="KW-0732">Signal</keyword>